<dbReference type="CDD" id="cd00367">
    <property type="entry name" value="PTS-HPr_like"/>
    <property type="match status" value="1"/>
</dbReference>
<dbReference type="RefSeq" id="WP_072886774.1">
    <property type="nucleotide sequence ID" value="NZ_FRAE01000007.1"/>
</dbReference>
<dbReference type="InterPro" id="IPR050399">
    <property type="entry name" value="HPr"/>
</dbReference>
<dbReference type="EMBL" id="FRAE01000007">
    <property type="protein sequence ID" value="SHJ59029.1"/>
    <property type="molecule type" value="Genomic_DNA"/>
</dbReference>
<protein>
    <submittedName>
        <fullName evidence="5">Phosphocarrier protein</fullName>
    </submittedName>
</protein>
<keyword evidence="6" id="KW-1185">Reference proteome</keyword>
<evidence type="ECO:0000313" key="6">
    <source>
        <dbReference type="Proteomes" id="UP000242497"/>
    </source>
</evidence>
<keyword evidence="2" id="KW-0963">Cytoplasm</keyword>
<name>A0A1M6KJE8_9FIRM</name>
<proteinExistence type="predicted"/>
<dbReference type="NCBIfam" id="TIGR01003">
    <property type="entry name" value="PTS_HPr_family"/>
    <property type="match status" value="1"/>
</dbReference>
<dbReference type="SUPFAM" id="SSF55594">
    <property type="entry name" value="HPr-like"/>
    <property type="match status" value="1"/>
</dbReference>
<keyword evidence="3" id="KW-0598">Phosphotransferase system</keyword>
<accession>A0A1M6KJE8</accession>
<dbReference type="Pfam" id="PF00381">
    <property type="entry name" value="PTS-HPr"/>
    <property type="match status" value="1"/>
</dbReference>
<feature type="domain" description="HPr" evidence="4">
    <location>
        <begin position="1"/>
        <end position="87"/>
    </location>
</feature>
<dbReference type="PANTHER" id="PTHR33705:SF2">
    <property type="entry name" value="PHOSPHOCARRIER PROTEIN NPR"/>
    <property type="match status" value="1"/>
</dbReference>
<dbReference type="AlphaFoldDB" id="A0A1M6KJE8"/>
<dbReference type="InterPro" id="IPR002114">
    <property type="entry name" value="PTS_HPr_Ser_P_site"/>
</dbReference>
<dbReference type="PANTHER" id="PTHR33705">
    <property type="entry name" value="PHOSPHOCARRIER PROTEIN HPR"/>
    <property type="match status" value="1"/>
</dbReference>
<evidence type="ECO:0000313" key="5">
    <source>
        <dbReference type="EMBL" id="SHJ59029.1"/>
    </source>
</evidence>
<dbReference type="Gene3D" id="3.30.1340.10">
    <property type="entry name" value="HPr-like"/>
    <property type="match status" value="1"/>
</dbReference>
<dbReference type="GO" id="GO:0005737">
    <property type="term" value="C:cytoplasm"/>
    <property type="evidence" value="ECO:0007669"/>
    <property type="project" value="UniProtKB-SubCell"/>
</dbReference>
<dbReference type="PROSITE" id="PS51350">
    <property type="entry name" value="PTS_HPR_DOM"/>
    <property type="match status" value="1"/>
</dbReference>
<dbReference type="InterPro" id="IPR000032">
    <property type="entry name" value="HPr-like"/>
</dbReference>
<sequence length="87" mass="9438">MLEKKIIVKEQNGLHARPAGAVVKIAGEFKSRVYIDVNGKKANAKSIMGVMSLGVKENQEITIIVDGEDEGDALNALVKLIESNFEI</sequence>
<dbReference type="OrthoDB" id="9809047at2"/>
<dbReference type="PROSITE" id="PS00589">
    <property type="entry name" value="PTS_HPR_SER"/>
    <property type="match status" value="1"/>
</dbReference>
<dbReference type="GO" id="GO:0009401">
    <property type="term" value="P:phosphoenolpyruvate-dependent sugar phosphotransferase system"/>
    <property type="evidence" value="ECO:0007669"/>
    <property type="project" value="UniProtKB-KW"/>
</dbReference>
<dbReference type="InterPro" id="IPR035895">
    <property type="entry name" value="HPr-like_sf"/>
</dbReference>
<dbReference type="STRING" id="1123349.SAMN02744037_00401"/>
<organism evidence="5 6">
    <name type="scientific">Tepidibacter formicigenes DSM 15518</name>
    <dbReference type="NCBI Taxonomy" id="1123349"/>
    <lineage>
        <taxon>Bacteria</taxon>
        <taxon>Bacillati</taxon>
        <taxon>Bacillota</taxon>
        <taxon>Clostridia</taxon>
        <taxon>Peptostreptococcales</taxon>
        <taxon>Peptostreptococcaceae</taxon>
        <taxon>Tepidibacter</taxon>
    </lineage>
</organism>
<dbReference type="PRINTS" id="PR00107">
    <property type="entry name" value="PHOSPHOCPHPR"/>
</dbReference>
<comment type="subcellular location">
    <subcellularLocation>
        <location evidence="1">Cytoplasm</location>
    </subcellularLocation>
</comment>
<evidence type="ECO:0000256" key="2">
    <source>
        <dbReference type="ARBA" id="ARBA00022490"/>
    </source>
</evidence>
<dbReference type="Proteomes" id="UP000242497">
    <property type="component" value="Unassembled WGS sequence"/>
</dbReference>
<evidence type="ECO:0000256" key="1">
    <source>
        <dbReference type="ARBA" id="ARBA00004496"/>
    </source>
</evidence>
<reference evidence="6" key="1">
    <citation type="submission" date="2016-11" db="EMBL/GenBank/DDBJ databases">
        <authorList>
            <person name="Varghese N."/>
            <person name="Submissions S."/>
        </authorList>
    </citation>
    <scope>NUCLEOTIDE SEQUENCE [LARGE SCALE GENOMIC DNA]</scope>
    <source>
        <strain evidence="6">DSM 15518</strain>
    </source>
</reference>
<evidence type="ECO:0000259" key="4">
    <source>
        <dbReference type="PROSITE" id="PS51350"/>
    </source>
</evidence>
<evidence type="ECO:0000256" key="3">
    <source>
        <dbReference type="ARBA" id="ARBA00022683"/>
    </source>
</evidence>
<gene>
    <name evidence="5" type="ORF">SAMN02744037_00401</name>
</gene>